<evidence type="ECO:0000256" key="6">
    <source>
        <dbReference type="ARBA" id="ARBA00022833"/>
    </source>
</evidence>
<dbReference type="GO" id="GO:0005737">
    <property type="term" value="C:cytoplasm"/>
    <property type="evidence" value="ECO:0007669"/>
    <property type="project" value="TreeGrafter"/>
</dbReference>
<feature type="region of interest" description="Disordered" evidence="13">
    <location>
        <begin position="1"/>
        <end position="21"/>
    </location>
</feature>
<feature type="region of interest" description="Disordered" evidence="13">
    <location>
        <begin position="264"/>
        <end position="303"/>
    </location>
</feature>
<dbReference type="AlphaFoldDB" id="A0A3M6WK03"/>
<keyword evidence="7 12" id="KW-0904">Protein phosphatase</keyword>
<evidence type="ECO:0000313" key="16">
    <source>
        <dbReference type="Proteomes" id="UP000281245"/>
    </source>
</evidence>
<comment type="caution">
    <text evidence="15">The sequence shown here is derived from an EMBL/GenBank/DDBJ whole genome shotgun (WGS) entry which is preliminary data.</text>
</comment>
<dbReference type="PANTHER" id="PTHR14732:SF0">
    <property type="entry name" value="RNA POLYMERASE II SUBUNIT B1 CTD PHOSPHATASE RPAP2-RELATED"/>
    <property type="match status" value="1"/>
</dbReference>
<accession>A0A3M6WK03</accession>
<evidence type="ECO:0000256" key="9">
    <source>
        <dbReference type="ARBA" id="ARBA00047761"/>
    </source>
</evidence>
<feature type="domain" description="RTR1-type" evidence="14">
    <location>
        <begin position="109"/>
        <end position="186"/>
    </location>
</feature>
<protein>
    <recommendedName>
        <fullName evidence="12">RNA polymerase II subunit B1 CTD phosphatase RPAP2 homolog</fullName>
        <ecNumber evidence="12">3.1.3.16</ecNumber>
    </recommendedName>
</protein>
<evidence type="ECO:0000313" key="15">
    <source>
        <dbReference type="EMBL" id="RMX78894.1"/>
    </source>
</evidence>
<dbReference type="EMBL" id="QWIJ01000771">
    <property type="protein sequence ID" value="RMX78894.1"/>
    <property type="molecule type" value="Genomic_DNA"/>
</dbReference>
<evidence type="ECO:0000256" key="3">
    <source>
        <dbReference type="ARBA" id="ARBA00022723"/>
    </source>
</evidence>
<evidence type="ECO:0000256" key="1">
    <source>
        <dbReference type="ARBA" id="ARBA00004123"/>
    </source>
</evidence>
<comment type="function">
    <text evidence="12">Putative RNA polymerase II subunit B1 C-terminal domain (CTD) phosphatase involved in RNA polymerase II transcription regulation.</text>
</comment>
<dbReference type="Proteomes" id="UP000281245">
    <property type="component" value="Unassembled WGS sequence"/>
</dbReference>
<dbReference type="Gene3D" id="1.25.40.820">
    <property type="match status" value="1"/>
</dbReference>
<name>A0A3M6WK03_HORWE</name>
<gene>
    <name evidence="15" type="ORF">D0869_08722</name>
</gene>
<evidence type="ECO:0000256" key="10">
    <source>
        <dbReference type="ARBA" id="ARBA00048336"/>
    </source>
</evidence>
<evidence type="ECO:0000256" key="8">
    <source>
        <dbReference type="ARBA" id="ARBA00023242"/>
    </source>
</evidence>
<dbReference type="GO" id="GO:0043175">
    <property type="term" value="F:RNA polymerase core enzyme binding"/>
    <property type="evidence" value="ECO:0007669"/>
    <property type="project" value="UniProtKB-UniRule"/>
</dbReference>
<dbReference type="Pfam" id="PF04181">
    <property type="entry name" value="RPAP2_Rtr1"/>
    <property type="match status" value="1"/>
</dbReference>
<dbReference type="OrthoDB" id="2590500at2759"/>
<dbReference type="InterPro" id="IPR007308">
    <property type="entry name" value="Rtr1/RPAP2_dom"/>
</dbReference>
<feature type="compositionally biased region" description="Polar residues" evidence="13">
    <location>
        <begin position="38"/>
        <end position="51"/>
    </location>
</feature>
<evidence type="ECO:0000256" key="11">
    <source>
        <dbReference type="PROSITE-ProRule" id="PRU00812"/>
    </source>
</evidence>
<evidence type="ECO:0000256" key="5">
    <source>
        <dbReference type="ARBA" id="ARBA00022801"/>
    </source>
</evidence>
<keyword evidence="8 12" id="KW-0539">Nucleus</keyword>
<evidence type="ECO:0000256" key="2">
    <source>
        <dbReference type="ARBA" id="ARBA00005676"/>
    </source>
</evidence>
<feature type="region of interest" description="Disordered" evidence="13">
    <location>
        <begin position="36"/>
        <end position="60"/>
    </location>
</feature>
<dbReference type="GO" id="GO:0008270">
    <property type="term" value="F:zinc ion binding"/>
    <property type="evidence" value="ECO:0007669"/>
    <property type="project" value="UniProtKB-KW"/>
</dbReference>
<evidence type="ECO:0000259" key="14">
    <source>
        <dbReference type="PROSITE" id="PS51479"/>
    </source>
</evidence>
<proteinExistence type="inferred from homology"/>
<evidence type="ECO:0000256" key="13">
    <source>
        <dbReference type="SAM" id="MobiDB-lite"/>
    </source>
</evidence>
<dbReference type="VEuPathDB" id="FungiDB:BTJ68_14208"/>
<dbReference type="EC" id="3.1.3.16" evidence="12"/>
<comment type="similarity">
    <text evidence="2 11 12">Belongs to the RPAP2 family.</text>
</comment>
<dbReference type="PROSITE" id="PS51479">
    <property type="entry name" value="ZF_RTR1"/>
    <property type="match status" value="1"/>
</dbReference>
<keyword evidence="4 12" id="KW-0863">Zinc-finger</keyword>
<keyword evidence="5 12" id="KW-0378">Hydrolase</keyword>
<feature type="compositionally biased region" description="Polar residues" evidence="13">
    <location>
        <begin position="267"/>
        <end position="277"/>
    </location>
</feature>
<comment type="subcellular location">
    <subcellularLocation>
        <location evidence="1 12">Nucleus</location>
    </subcellularLocation>
</comment>
<dbReference type="InterPro" id="IPR038534">
    <property type="entry name" value="Rtr1/RPAP2_sf"/>
</dbReference>
<keyword evidence="3 12" id="KW-0479">Metal-binding</keyword>
<comment type="catalytic activity">
    <reaction evidence="10 12">
        <text>O-phospho-L-threonyl-[protein] + H2O = L-threonyl-[protein] + phosphate</text>
        <dbReference type="Rhea" id="RHEA:47004"/>
        <dbReference type="Rhea" id="RHEA-COMP:11060"/>
        <dbReference type="Rhea" id="RHEA-COMP:11605"/>
        <dbReference type="ChEBI" id="CHEBI:15377"/>
        <dbReference type="ChEBI" id="CHEBI:30013"/>
        <dbReference type="ChEBI" id="CHEBI:43474"/>
        <dbReference type="ChEBI" id="CHEBI:61977"/>
        <dbReference type="EC" id="3.1.3.16"/>
    </reaction>
</comment>
<dbReference type="GO" id="GO:0005634">
    <property type="term" value="C:nucleus"/>
    <property type="evidence" value="ECO:0007669"/>
    <property type="project" value="UniProtKB-SubCell"/>
</dbReference>
<dbReference type="GO" id="GO:0008420">
    <property type="term" value="F:RNA polymerase II CTD heptapeptide repeat phosphatase activity"/>
    <property type="evidence" value="ECO:0007669"/>
    <property type="project" value="UniProtKB-UniRule"/>
</dbReference>
<sequence>MFSSTQLVDEQAGSGHRFIQPSDQLIMSTKVPVKSILKKQQSSTETPQTDEQQTKAQKDRDNLKLALKHANLIQHQKDVQALILRCIETLLDFPPSPPAEQTAASQFRDAVTLFQPGDYDDLIEERRIDSRCGYALCKREPRISTIGDSASWKFPKGAADYCSNSCWKKSLHVKTQLSEVPVWERDPRVPVIVRLPDGDEPQPNHRPGLEGNDDRQSQRAGAVVAGPAEQEELALERGEKAASFRPAQVMQDRIVEKRETVFKPLSSLDQAQVSSTAIEGYEPKRKGQDGDGSDSNSDGDDEE</sequence>
<evidence type="ECO:0000256" key="4">
    <source>
        <dbReference type="ARBA" id="ARBA00022771"/>
    </source>
</evidence>
<comment type="catalytic activity">
    <reaction evidence="9 12">
        <text>O-phospho-L-seryl-[protein] + H2O = L-seryl-[protein] + phosphate</text>
        <dbReference type="Rhea" id="RHEA:20629"/>
        <dbReference type="Rhea" id="RHEA-COMP:9863"/>
        <dbReference type="Rhea" id="RHEA-COMP:11604"/>
        <dbReference type="ChEBI" id="CHEBI:15377"/>
        <dbReference type="ChEBI" id="CHEBI:29999"/>
        <dbReference type="ChEBI" id="CHEBI:43474"/>
        <dbReference type="ChEBI" id="CHEBI:83421"/>
        <dbReference type="EC" id="3.1.3.16"/>
    </reaction>
</comment>
<evidence type="ECO:0000256" key="12">
    <source>
        <dbReference type="RuleBase" id="RU367080"/>
    </source>
</evidence>
<feature type="region of interest" description="Disordered" evidence="13">
    <location>
        <begin position="193"/>
        <end position="229"/>
    </location>
</feature>
<dbReference type="PANTHER" id="PTHR14732">
    <property type="entry name" value="RNA POLYMERASE II SUBUNIT B1 CTD PHOSPHATASE RPAP2-RELATED"/>
    <property type="match status" value="1"/>
</dbReference>
<evidence type="ECO:0000256" key="7">
    <source>
        <dbReference type="ARBA" id="ARBA00022912"/>
    </source>
</evidence>
<dbReference type="InterPro" id="IPR039693">
    <property type="entry name" value="Rtr1/RPAP2"/>
</dbReference>
<keyword evidence="6 12" id="KW-0862">Zinc</keyword>
<organism evidence="15 16">
    <name type="scientific">Hortaea werneckii</name>
    <name type="common">Black yeast</name>
    <name type="synonym">Cladosporium werneckii</name>
    <dbReference type="NCBI Taxonomy" id="91943"/>
    <lineage>
        <taxon>Eukaryota</taxon>
        <taxon>Fungi</taxon>
        <taxon>Dikarya</taxon>
        <taxon>Ascomycota</taxon>
        <taxon>Pezizomycotina</taxon>
        <taxon>Dothideomycetes</taxon>
        <taxon>Dothideomycetidae</taxon>
        <taxon>Mycosphaerellales</taxon>
        <taxon>Teratosphaeriaceae</taxon>
        <taxon>Hortaea</taxon>
    </lineage>
</organism>
<reference evidence="15 16" key="1">
    <citation type="journal article" date="2018" name="BMC Genomics">
        <title>Genomic evidence for intraspecific hybridization in a clonal and extremely halotolerant yeast.</title>
        <authorList>
            <person name="Gostincar C."/>
            <person name="Stajich J.E."/>
            <person name="Zupancic J."/>
            <person name="Zalar P."/>
            <person name="Gunde-Cimerman N."/>
        </authorList>
    </citation>
    <scope>NUCLEOTIDE SEQUENCE [LARGE SCALE GENOMIC DNA]</scope>
    <source>
        <strain evidence="15 16">EXF-6656</strain>
    </source>
</reference>